<dbReference type="Pfam" id="PF02469">
    <property type="entry name" value="Fasciclin"/>
    <property type="match status" value="1"/>
</dbReference>
<sequence length="226" mass="25487">MRLNPLTTLILYPFIFASSTSAIWDPSSSLPSRQQPLLKHLEHQSMMDKILSGLVRPQQTAPDEDVNPESSDSPIISDVLPKTKAINVFARLTRDFDAIANRLNDGSKNITVLAPRNSAIQNLPRKPWENPADYEKFGEVNAYEGSDGQDRAKRNLQRFVEAHLIPVSPWRIGEEVETLAGEKLTWTKDGDKMFIQPGNIEVDSVAEKVHNGEVWVLNNVINYRQE</sequence>
<evidence type="ECO:0000313" key="4">
    <source>
        <dbReference type="EMBL" id="CAG8340309.1"/>
    </source>
</evidence>
<protein>
    <recommendedName>
        <fullName evidence="3">FAS1 domain-containing protein</fullName>
    </recommendedName>
</protein>
<dbReference type="SUPFAM" id="SSF82153">
    <property type="entry name" value="FAS1 domain"/>
    <property type="match status" value="1"/>
</dbReference>
<gene>
    <name evidence="4" type="ORF">PSALAMII_LOCUS2887</name>
</gene>
<name>A0A9W4IT05_9EURO</name>
<evidence type="ECO:0000259" key="3">
    <source>
        <dbReference type="PROSITE" id="PS50213"/>
    </source>
</evidence>
<dbReference type="Proteomes" id="UP001152646">
    <property type="component" value="Unassembled WGS sequence"/>
</dbReference>
<dbReference type="PANTHER" id="PTHR28156">
    <property type="entry name" value="FAS1 DOMAIN-CONTAINING PROTEIN YDR262W"/>
    <property type="match status" value="1"/>
</dbReference>
<dbReference type="EMBL" id="CAJVPA010000111">
    <property type="protein sequence ID" value="CAG8340309.1"/>
    <property type="molecule type" value="Genomic_DNA"/>
</dbReference>
<dbReference type="InterPro" id="IPR000782">
    <property type="entry name" value="FAS1_domain"/>
</dbReference>
<feature type="signal peptide" evidence="2">
    <location>
        <begin position="1"/>
        <end position="22"/>
    </location>
</feature>
<dbReference type="PROSITE" id="PS50213">
    <property type="entry name" value="FAS1"/>
    <property type="match status" value="1"/>
</dbReference>
<dbReference type="InterPro" id="IPR036378">
    <property type="entry name" value="FAS1_dom_sf"/>
</dbReference>
<feature type="chain" id="PRO_5040807927" description="FAS1 domain-containing protein" evidence="2">
    <location>
        <begin position="23"/>
        <end position="226"/>
    </location>
</feature>
<organism evidence="4 5">
    <name type="scientific">Penicillium salamii</name>
    <dbReference type="NCBI Taxonomy" id="1612424"/>
    <lineage>
        <taxon>Eukaryota</taxon>
        <taxon>Fungi</taxon>
        <taxon>Dikarya</taxon>
        <taxon>Ascomycota</taxon>
        <taxon>Pezizomycotina</taxon>
        <taxon>Eurotiomycetes</taxon>
        <taxon>Eurotiomycetidae</taxon>
        <taxon>Eurotiales</taxon>
        <taxon>Aspergillaceae</taxon>
        <taxon>Penicillium</taxon>
    </lineage>
</organism>
<reference evidence="4" key="1">
    <citation type="submission" date="2021-07" db="EMBL/GenBank/DDBJ databases">
        <authorList>
            <person name="Branca A.L. A."/>
        </authorList>
    </citation>
    <scope>NUCLEOTIDE SEQUENCE</scope>
</reference>
<evidence type="ECO:0000313" key="5">
    <source>
        <dbReference type="Proteomes" id="UP001152646"/>
    </source>
</evidence>
<dbReference type="AlphaFoldDB" id="A0A9W4IT05"/>
<feature type="domain" description="FAS1" evidence="3">
    <location>
        <begin position="73"/>
        <end position="221"/>
    </location>
</feature>
<comment type="caution">
    <text evidence="4">The sequence shown here is derived from an EMBL/GenBank/DDBJ whole genome shotgun (WGS) entry which is preliminary data.</text>
</comment>
<dbReference type="Gene3D" id="2.30.180.10">
    <property type="entry name" value="FAS1 domain"/>
    <property type="match status" value="1"/>
</dbReference>
<accession>A0A9W4IT05</accession>
<proteinExistence type="predicted"/>
<dbReference type="OrthoDB" id="5551751at2759"/>
<dbReference type="PANTHER" id="PTHR28156:SF1">
    <property type="entry name" value="FAS1 DOMAIN-CONTAINING PROTEIN YDR262W"/>
    <property type="match status" value="1"/>
</dbReference>
<keyword evidence="1 2" id="KW-0732">Signal</keyword>
<evidence type="ECO:0000256" key="1">
    <source>
        <dbReference type="ARBA" id="ARBA00022729"/>
    </source>
</evidence>
<dbReference type="InterPro" id="IPR040200">
    <property type="entry name" value="Mug57-like"/>
</dbReference>
<evidence type="ECO:0000256" key="2">
    <source>
        <dbReference type="SAM" id="SignalP"/>
    </source>
</evidence>